<evidence type="ECO:0000313" key="1">
    <source>
        <dbReference type="EMBL" id="SNR59338.1"/>
    </source>
</evidence>
<organism evidence="1 2">
    <name type="scientific">Hymenobacter mucosus</name>
    <dbReference type="NCBI Taxonomy" id="1411120"/>
    <lineage>
        <taxon>Bacteria</taxon>
        <taxon>Pseudomonadati</taxon>
        <taxon>Bacteroidota</taxon>
        <taxon>Cytophagia</taxon>
        <taxon>Cytophagales</taxon>
        <taxon>Hymenobacteraceae</taxon>
        <taxon>Hymenobacter</taxon>
    </lineage>
</organism>
<gene>
    <name evidence="1" type="ORF">SAMN06269173_104185</name>
</gene>
<name>A0A238XL90_9BACT</name>
<dbReference type="AlphaFoldDB" id="A0A238XL90"/>
<protein>
    <submittedName>
        <fullName evidence="1">Uncharacterized protein</fullName>
    </submittedName>
</protein>
<reference evidence="2" key="1">
    <citation type="submission" date="2017-06" db="EMBL/GenBank/DDBJ databases">
        <authorList>
            <person name="Varghese N."/>
            <person name="Submissions S."/>
        </authorList>
    </citation>
    <scope>NUCLEOTIDE SEQUENCE [LARGE SCALE GENOMIC DNA]</scope>
    <source>
        <strain evidence="2">DSM 28041</strain>
    </source>
</reference>
<accession>A0A238XL90</accession>
<sequence length="741" mass="84243">MPLVPIFRCFLSVVLKSADFQSSSARPMRIVLLACLLLLSVSAAWAQQVPLLRDLSLRTDTTRYSMSRNTVMVQGEPNVYFYYRQDDETAELLVYPQLVRSTAPLRLVRSADFQLIDSLTAVEGGQYYRAKLRFKDLGVNRFLSLSFRQLADSAGQAPLTQTVKLLPVTRTNLELRPADTELFIGEEKVFDLISNNVKNIRVSPEWTHGQDIDYRIEQDKGTLRLHVLPNALGTRLLTLRPQTERPFLTDNNRRVTYALPPIRQEFTVKAARLRFLSVDKKEITLDEAAQRRGVELILDNGRTFDLKRTYRIEDQEEAGGALIAELFTRQYLTNDRVLCWLRVFNTHRQTESYLYIKENDQAKYVTNFNISPKTSITTVSVRHRGSDWTTNTSVNPGETVDVRLEGQSLARARFHFEDVQIVPSDSSIRTDVAVVYRLQVPVTIDKKRITIYNAGQPTGHSLSVREFQRPHPLDFVGVTFGESPRPLTRLNGPVLYDRTIRDVVFSFNSGSIDSDQQLYGKQYLTFDIRTQNAKGELIEMRTVDNVVICPDGNSVRAAFYQDKQCQVGNISLNSLLNYRKTYDLDDWSTIIITVKHTQSQYQEPGFSQKLELVLQRRVKFDIDISFPAGLLTKQLTGTVDKNNYTAFSGISLATLAQFSFYNPNKINKLRPYKVGAGFVALNAFNLNNENQNRDLGIVVIGSVYPTRSDAKLTFPLYLGGGYLMNNGNFFFLFGPGIGVRL</sequence>
<dbReference type="Proteomes" id="UP000198310">
    <property type="component" value="Unassembled WGS sequence"/>
</dbReference>
<proteinExistence type="predicted"/>
<keyword evidence="2" id="KW-1185">Reference proteome</keyword>
<dbReference type="EMBL" id="FZNS01000004">
    <property type="protein sequence ID" value="SNR59338.1"/>
    <property type="molecule type" value="Genomic_DNA"/>
</dbReference>
<evidence type="ECO:0000313" key="2">
    <source>
        <dbReference type="Proteomes" id="UP000198310"/>
    </source>
</evidence>